<dbReference type="GO" id="GO:0012506">
    <property type="term" value="C:vesicle membrane"/>
    <property type="evidence" value="ECO:0007669"/>
    <property type="project" value="TreeGrafter"/>
</dbReference>
<keyword evidence="2" id="KW-0677">Repeat</keyword>
<proteinExistence type="predicted"/>
<keyword evidence="4" id="KW-0041">Annexin</keyword>
<dbReference type="AlphaFoldDB" id="A0AAP0I9K1"/>
<dbReference type="InterPro" id="IPR001464">
    <property type="entry name" value="Annexin"/>
</dbReference>
<feature type="binding site" evidence="6">
    <location>
        <position position="300"/>
    </location>
    <ligand>
        <name>Ca(2+)</name>
        <dbReference type="ChEBI" id="CHEBI:29108"/>
        <label>1</label>
    </ligand>
</feature>
<reference evidence="7 8" key="1">
    <citation type="submission" date="2024-01" db="EMBL/GenBank/DDBJ databases">
        <title>Genome assemblies of Stephania.</title>
        <authorList>
            <person name="Yang L."/>
        </authorList>
    </citation>
    <scope>NUCLEOTIDE SEQUENCE [LARGE SCALE GENOMIC DNA]</scope>
    <source>
        <strain evidence="7">JXDWG</strain>
        <tissue evidence="7">Leaf</tissue>
    </source>
</reference>
<accession>A0AAP0I9K1</accession>
<dbReference type="EMBL" id="JBBNAG010000008">
    <property type="protein sequence ID" value="KAK9111078.1"/>
    <property type="molecule type" value="Genomic_DNA"/>
</dbReference>
<keyword evidence="3 6" id="KW-0106">Calcium</keyword>
<organism evidence="7 8">
    <name type="scientific">Stephania cephalantha</name>
    <dbReference type="NCBI Taxonomy" id="152367"/>
    <lineage>
        <taxon>Eukaryota</taxon>
        <taxon>Viridiplantae</taxon>
        <taxon>Streptophyta</taxon>
        <taxon>Embryophyta</taxon>
        <taxon>Tracheophyta</taxon>
        <taxon>Spermatophyta</taxon>
        <taxon>Magnoliopsida</taxon>
        <taxon>Ranunculales</taxon>
        <taxon>Menispermaceae</taxon>
        <taxon>Menispermoideae</taxon>
        <taxon>Cissampelideae</taxon>
        <taxon>Stephania</taxon>
    </lineage>
</organism>
<dbReference type="PROSITE" id="PS51897">
    <property type="entry name" value="ANNEXIN_2"/>
    <property type="match status" value="2"/>
</dbReference>
<dbReference type="Gene3D" id="1.10.220.10">
    <property type="entry name" value="Annexin"/>
    <property type="match status" value="4"/>
</dbReference>
<dbReference type="InterPro" id="IPR018502">
    <property type="entry name" value="Annexin_repeat"/>
</dbReference>
<sequence length="330" mass="37518">MDGSSTQFSKKYELDCQCLHHLLSGVHANNHQSSLVEIFASRSLQEIRLIRQLYSYLYNQDLLHLLSNSHKDNTLYRLAYLRMREPRELDAEMIRDSLFGTRVDLNTLIEVACTRDSAELQAVKQAYHSRYNLDIEQDISLKASGNFKEILLAVLRSSRNFGAKVDASMAMCDAKTLYEAMESGKYVDQRTIISLMSQRSTAQLKSVLVAYKQLYGHDFSKSLKRNKCGEFGKDLSVAIKCLQYPEKYFSKKLRKAMNNFDSREALIRIIATRSASDIKSINNGFVAKTGSSLESLVRREFSATRSRNSDGADKINKLVAEILVGLLKCY</sequence>
<evidence type="ECO:0000256" key="3">
    <source>
        <dbReference type="ARBA" id="ARBA00022837"/>
    </source>
</evidence>
<gene>
    <name evidence="7" type="ORF">Scep_018597</name>
</gene>
<dbReference type="GO" id="GO:0006950">
    <property type="term" value="P:response to stress"/>
    <property type="evidence" value="ECO:0007669"/>
    <property type="project" value="UniProtKB-ARBA"/>
</dbReference>
<dbReference type="Proteomes" id="UP001419268">
    <property type="component" value="Unassembled WGS sequence"/>
</dbReference>
<keyword evidence="8" id="KW-1185">Reference proteome</keyword>
<evidence type="ECO:0008006" key="9">
    <source>
        <dbReference type="Google" id="ProtNLM"/>
    </source>
</evidence>
<evidence type="ECO:0000256" key="6">
    <source>
        <dbReference type="PIRSR" id="PIRSR609118-1"/>
    </source>
</evidence>
<evidence type="ECO:0000256" key="1">
    <source>
        <dbReference type="ARBA" id="ARBA00022723"/>
    </source>
</evidence>
<dbReference type="PANTHER" id="PTHR10502">
    <property type="entry name" value="ANNEXIN"/>
    <property type="match status" value="1"/>
</dbReference>
<evidence type="ECO:0000313" key="7">
    <source>
        <dbReference type="EMBL" id="KAK9111078.1"/>
    </source>
</evidence>
<evidence type="ECO:0000256" key="4">
    <source>
        <dbReference type="ARBA" id="ARBA00023216"/>
    </source>
</evidence>
<feature type="binding site" evidence="6">
    <location>
        <position position="25"/>
    </location>
    <ligand>
        <name>Ca(2+)</name>
        <dbReference type="ChEBI" id="CHEBI:29108"/>
        <label>1</label>
    </ligand>
</feature>
<dbReference type="GO" id="GO:0001786">
    <property type="term" value="F:phosphatidylserine binding"/>
    <property type="evidence" value="ECO:0007669"/>
    <property type="project" value="TreeGrafter"/>
</dbReference>
<keyword evidence="1 6" id="KW-0479">Metal-binding</keyword>
<name>A0AAP0I9K1_9MAGN</name>
<dbReference type="GO" id="GO:0005509">
    <property type="term" value="F:calcium ion binding"/>
    <property type="evidence" value="ECO:0007669"/>
    <property type="project" value="InterPro"/>
</dbReference>
<dbReference type="PRINTS" id="PR01814">
    <property type="entry name" value="ANNEXINPLANT"/>
</dbReference>
<dbReference type="SMART" id="SM00335">
    <property type="entry name" value="ANX"/>
    <property type="match status" value="3"/>
</dbReference>
<dbReference type="InterPro" id="IPR037104">
    <property type="entry name" value="Annexin_sf"/>
</dbReference>
<dbReference type="InterPro" id="IPR009118">
    <property type="entry name" value="AnnexinD_plant"/>
</dbReference>
<evidence type="ECO:0000313" key="8">
    <source>
        <dbReference type="Proteomes" id="UP001419268"/>
    </source>
</evidence>
<dbReference type="Pfam" id="PF00191">
    <property type="entry name" value="Annexin"/>
    <property type="match status" value="3"/>
</dbReference>
<dbReference type="PANTHER" id="PTHR10502:SF207">
    <property type="entry name" value="OS09G0368850 PROTEIN"/>
    <property type="match status" value="1"/>
</dbReference>
<dbReference type="SUPFAM" id="SSF47874">
    <property type="entry name" value="Annexin"/>
    <property type="match status" value="1"/>
</dbReference>
<dbReference type="GO" id="GO:0005544">
    <property type="term" value="F:calcium-dependent phospholipid binding"/>
    <property type="evidence" value="ECO:0007669"/>
    <property type="project" value="UniProtKB-KW"/>
</dbReference>
<dbReference type="GO" id="GO:0005634">
    <property type="term" value="C:nucleus"/>
    <property type="evidence" value="ECO:0007669"/>
    <property type="project" value="TreeGrafter"/>
</dbReference>
<evidence type="ECO:0000256" key="2">
    <source>
        <dbReference type="ARBA" id="ARBA00022737"/>
    </source>
</evidence>
<keyword evidence="5" id="KW-0111">Calcium/phospholipid-binding</keyword>
<comment type="caution">
    <text evidence="7">The sequence shown here is derived from an EMBL/GenBank/DDBJ whole genome shotgun (WGS) entry which is preliminary data.</text>
</comment>
<dbReference type="GO" id="GO:0005886">
    <property type="term" value="C:plasma membrane"/>
    <property type="evidence" value="ECO:0007669"/>
    <property type="project" value="TreeGrafter"/>
</dbReference>
<evidence type="ECO:0000256" key="5">
    <source>
        <dbReference type="ARBA" id="ARBA00023302"/>
    </source>
</evidence>
<dbReference type="PRINTS" id="PR00196">
    <property type="entry name" value="ANNEXIN"/>
</dbReference>
<dbReference type="GO" id="GO:0005737">
    <property type="term" value="C:cytoplasm"/>
    <property type="evidence" value="ECO:0007669"/>
    <property type="project" value="TreeGrafter"/>
</dbReference>
<protein>
    <recommendedName>
        <fullName evidence="9">Annexin</fullName>
    </recommendedName>
</protein>